<dbReference type="PANTHER" id="PTHR32004">
    <property type="entry name" value="TRNA LIGASE"/>
    <property type="match status" value="1"/>
</dbReference>
<evidence type="ECO:0000313" key="2">
    <source>
        <dbReference type="EMBL" id="KAJ3089094.1"/>
    </source>
</evidence>
<feature type="domain" description="T4 RNA ligase 1-like N-terminal" evidence="1">
    <location>
        <begin position="84"/>
        <end position="222"/>
    </location>
</feature>
<dbReference type="GO" id="GO:0003972">
    <property type="term" value="F:RNA ligase (ATP) activity"/>
    <property type="evidence" value="ECO:0007669"/>
    <property type="project" value="TreeGrafter"/>
</dbReference>
<reference evidence="2" key="1">
    <citation type="submission" date="2020-05" db="EMBL/GenBank/DDBJ databases">
        <title>Phylogenomic resolution of chytrid fungi.</title>
        <authorList>
            <person name="Stajich J.E."/>
            <person name="Amses K."/>
            <person name="Simmons R."/>
            <person name="Seto K."/>
            <person name="Myers J."/>
            <person name="Bonds A."/>
            <person name="Quandt C.A."/>
            <person name="Barry K."/>
            <person name="Liu P."/>
            <person name="Grigoriev I."/>
            <person name="Longcore J.E."/>
            <person name="James T.Y."/>
        </authorList>
    </citation>
    <scope>NUCLEOTIDE SEQUENCE</scope>
    <source>
        <strain evidence="2">JEL0513</strain>
    </source>
</reference>
<dbReference type="Pfam" id="PF09511">
    <property type="entry name" value="RNA_lig_T4_1"/>
    <property type="match status" value="1"/>
</dbReference>
<gene>
    <name evidence="2" type="ORF">HK100_007855</name>
</gene>
<evidence type="ECO:0000259" key="1">
    <source>
        <dbReference type="Pfam" id="PF09511"/>
    </source>
</evidence>
<dbReference type="GO" id="GO:0005634">
    <property type="term" value="C:nucleus"/>
    <property type="evidence" value="ECO:0007669"/>
    <property type="project" value="TreeGrafter"/>
</dbReference>
<dbReference type="EMBL" id="JADGJH010003739">
    <property type="protein sequence ID" value="KAJ3089094.1"/>
    <property type="molecule type" value="Genomic_DNA"/>
</dbReference>
<keyword evidence="3" id="KW-1185">Reference proteome</keyword>
<organism evidence="2 3">
    <name type="scientific">Physocladia obscura</name>
    <dbReference type="NCBI Taxonomy" id="109957"/>
    <lineage>
        <taxon>Eukaryota</taxon>
        <taxon>Fungi</taxon>
        <taxon>Fungi incertae sedis</taxon>
        <taxon>Chytridiomycota</taxon>
        <taxon>Chytridiomycota incertae sedis</taxon>
        <taxon>Chytridiomycetes</taxon>
        <taxon>Chytridiales</taxon>
        <taxon>Chytriomycetaceae</taxon>
        <taxon>Physocladia</taxon>
    </lineage>
</organism>
<dbReference type="GO" id="GO:0006388">
    <property type="term" value="P:tRNA splicing, via endonucleolytic cleavage and ligation"/>
    <property type="evidence" value="ECO:0007669"/>
    <property type="project" value="TreeGrafter"/>
</dbReference>
<proteinExistence type="predicted"/>
<accession>A0AAD5SNX1</accession>
<dbReference type="PANTHER" id="PTHR32004:SF1">
    <property type="entry name" value="TRNA LIGASE"/>
    <property type="match status" value="1"/>
</dbReference>
<name>A0AAD5SNX1_9FUNG</name>
<dbReference type="InterPro" id="IPR019039">
    <property type="entry name" value="T4-Rnl1-like_N"/>
</dbReference>
<comment type="caution">
    <text evidence="2">The sequence shown here is derived from an EMBL/GenBank/DDBJ whole genome shotgun (WGS) entry which is preliminary data.</text>
</comment>
<dbReference type="Proteomes" id="UP001211907">
    <property type="component" value="Unassembled WGS sequence"/>
</dbReference>
<dbReference type="AlphaFoldDB" id="A0AAD5SNX1"/>
<protein>
    <recommendedName>
        <fullName evidence="1">T4 RNA ligase 1-like N-terminal domain-containing protein</fullName>
    </recommendedName>
</protein>
<evidence type="ECO:0000313" key="3">
    <source>
        <dbReference type="Proteomes" id="UP001211907"/>
    </source>
</evidence>
<sequence>MNHSFATDAQVVASLLATADADKSARKQKYRSVKVVLYSLSCDKKNKEKIHDEKNHNYSNNDITIAAFNCPELSYKDETLPSMARGLFALVNPDPQTKKSILVRGYDKFFNIGEIPSTTVESIPESTVPPYEITVKENGCIIYVSAYNGVLIVTSKHAMTLPLAKNVAPVNTAIAAPPSKDLKISHAQKGNEWVDRHLLSVLKSRGELATFLERENVTAVFE</sequence>
<feature type="non-terminal residue" evidence="2">
    <location>
        <position position="1"/>
    </location>
</feature>